<evidence type="ECO:0000313" key="2">
    <source>
        <dbReference type="WBParaSite" id="MBELARI_LOCUS9482.2"/>
    </source>
</evidence>
<accession>A0AAF3FS57</accession>
<dbReference type="AlphaFoldDB" id="A0AAF3FS57"/>
<keyword evidence="1" id="KW-1185">Reference proteome</keyword>
<proteinExistence type="predicted"/>
<organism evidence="1 2">
    <name type="scientific">Mesorhabditis belari</name>
    <dbReference type="NCBI Taxonomy" id="2138241"/>
    <lineage>
        <taxon>Eukaryota</taxon>
        <taxon>Metazoa</taxon>
        <taxon>Ecdysozoa</taxon>
        <taxon>Nematoda</taxon>
        <taxon>Chromadorea</taxon>
        <taxon>Rhabditida</taxon>
        <taxon>Rhabditina</taxon>
        <taxon>Rhabditomorpha</taxon>
        <taxon>Rhabditoidea</taxon>
        <taxon>Rhabditidae</taxon>
        <taxon>Mesorhabditinae</taxon>
        <taxon>Mesorhabditis</taxon>
    </lineage>
</organism>
<dbReference type="Proteomes" id="UP000887575">
    <property type="component" value="Unassembled WGS sequence"/>
</dbReference>
<reference evidence="2" key="1">
    <citation type="submission" date="2024-02" db="UniProtKB">
        <authorList>
            <consortium name="WormBaseParasite"/>
        </authorList>
    </citation>
    <scope>IDENTIFICATION</scope>
</reference>
<dbReference type="WBParaSite" id="MBELARI_LOCUS9482.2">
    <property type="protein sequence ID" value="MBELARI_LOCUS9482.2"/>
    <property type="gene ID" value="MBELARI_LOCUS9482"/>
</dbReference>
<name>A0AAF3FS57_9BILA</name>
<evidence type="ECO:0000313" key="1">
    <source>
        <dbReference type="Proteomes" id="UP000887575"/>
    </source>
</evidence>
<sequence length="395" mass="45410">MKRRHSIDHAEKRNVAMDMATSCVATSICSTLTGNDITLMSQVNRAWWHFVADNRHRLAKKKIQLNITRKSQSKEQEFDYFDGFEKKTYKVPSVCRPEIQVHFMLKQADVLRHYGVVLRKFMPRPHQILKSADSFDPNDINQMAMDSDYYLEVKAVENLEESLHPIIASLANKVNFECLVLIDPTPCDLICLTECFQMNWTSVDRLQVRFITPTIPDEFTDFLKMTRGCSEIKIISDRGTDLPPSILTCNSIKNAKSLDIHLGHFSAKSSISCKDENDEDQAVCSLRADNLRLRAVRFSAKGANALIKQWIEKKRGCESGSLDIHITVDTSRFKKEDVFEGINYEERDRRFHDQYVVSRPGKEKFDKAVVSFIAGGFTFETSSLSVDDDQQRLWF</sequence>
<protein>
    <submittedName>
        <fullName evidence="2">Uncharacterized protein</fullName>
    </submittedName>
</protein>